<dbReference type="RefSeq" id="XP_013335066.1">
    <property type="nucleotide sequence ID" value="XM_013479612.1"/>
</dbReference>
<proteinExistence type="predicted"/>
<organism evidence="2 3">
    <name type="scientific">Eimeria maxima</name>
    <name type="common">Coccidian parasite</name>
    <dbReference type="NCBI Taxonomy" id="5804"/>
    <lineage>
        <taxon>Eukaryota</taxon>
        <taxon>Sar</taxon>
        <taxon>Alveolata</taxon>
        <taxon>Apicomplexa</taxon>
        <taxon>Conoidasida</taxon>
        <taxon>Coccidia</taxon>
        <taxon>Eucoccidiorida</taxon>
        <taxon>Eimeriorina</taxon>
        <taxon>Eimeriidae</taxon>
        <taxon>Eimeria</taxon>
    </lineage>
</organism>
<dbReference type="Proteomes" id="UP000030763">
    <property type="component" value="Unassembled WGS sequence"/>
</dbReference>
<dbReference type="InterPro" id="IPR034904">
    <property type="entry name" value="FSCA_dom_sf"/>
</dbReference>
<gene>
    <name evidence="2" type="ORF">EMWEY_00050470</name>
</gene>
<reference evidence="2" key="2">
    <citation type="submission" date="2013-10" db="EMBL/GenBank/DDBJ databases">
        <authorList>
            <person name="Aslett M."/>
        </authorList>
    </citation>
    <scope>NUCLEOTIDE SEQUENCE [LARGE SCALE GENOMIC DNA]</scope>
    <source>
        <strain evidence="2">Weybridge</strain>
    </source>
</reference>
<dbReference type="OrthoDB" id="20105at2759"/>
<evidence type="ECO:0000313" key="2">
    <source>
        <dbReference type="EMBL" id="CDJ58420.1"/>
    </source>
</evidence>
<dbReference type="VEuPathDB" id="ToxoDB:EMWEY_00050470"/>
<evidence type="ECO:0000256" key="1">
    <source>
        <dbReference type="SAM" id="MobiDB-lite"/>
    </source>
</evidence>
<dbReference type="Gene3D" id="3.30.300.130">
    <property type="entry name" value="Fe-S cluster assembly (FSCA)"/>
    <property type="match status" value="1"/>
</dbReference>
<protein>
    <submittedName>
        <fullName evidence="2">Uncharacterized protein</fullName>
    </submittedName>
</protein>
<feature type="region of interest" description="Disordered" evidence="1">
    <location>
        <begin position="154"/>
        <end position="195"/>
    </location>
</feature>
<accession>U6M9T6</accession>
<evidence type="ECO:0000313" key="3">
    <source>
        <dbReference type="Proteomes" id="UP000030763"/>
    </source>
</evidence>
<dbReference type="AlphaFoldDB" id="U6M9T6"/>
<reference evidence="2" key="1">
    <citation type="submission" date="2013-10" db="EMBL/GenBank/DDBJ databases">
        <title>Genomic analysis of the causative agents of coccidiosis in chickens.</title>
        <authorList>
            <person name="Reid A.J."/>
            <person name="Blake D."/>
            <person name="Billington K."/>
            <person name="Browne H."/>
            <person name="Dunn M."/>
            <person name="Hung S."/>
            <person name="Kawahara F."/>
            <person name="Miranda-Saavedra D."/>
            <person name="Mourier T."/>
            <person name="Nagra H."/>
            <person name="Otto T.D."/>
            <person name="Rawlings N."/>
            <person name="Sanchez A."/>
            <person name="Sanders M."/>
            <person name="Subramaniam C."/>
            <person name="Tay Y."/>
            <person name="Dear P."/>
            <person name="Doerig C."/>
            <person name="Gruber A."/>
            <person name="Parkinson J."/>
            <person name="Shirley M."/>
            <person name="Wan K.L."/>
            <person name="Berriman M."/>
            <person name="Tomley F."/>
            <person name="Pain A."/>
        </authorList>
    </citation>
    <scope>NUCLEOTIDE SEQUENCE [LARGE SCALE GENOMIC DNA]</scope>
    <source>
        <strain evidence="2">Weybridge</strain>
    </source>
</reference>
<dbReference type="EMBL" id="HG719638">
    <property type="protein sequence ID" value="CDJ58420.1"/>
    <property type="molecule type" value="Genomic_DNA"/>
</dbReference>
<name>U6M9T6_EIMMA</name>
<sequence>MATEGNNPAPVVRRSYDATRGSLYTADFFAPLRASKSQWNASIQMLHAQQQQQQQQVPDLFSSQRWRGNRDLYWQQQQVQELLQEERTQLLKDSVLMNRNSLLAAYTYEDFPQHRPQYTAGDAAKLASNAAPEAAEPGCITKLRAAEVGFNETFSPSSSNNFSTSNWNSSSNSNWNSSSNSNSNSSSSSCWGSSNTQVSVDRRRARLFSRMESLTSREVYAAVRCIADPEHPYTLEELAVVLPHNVKVRCCCNNNSNSSSSSSGEESVDEGMCYNCQLHELQQQQLQLQQQQQQHWRRKENLRNINWFVAACEGAASSSSSSINSNRGSLKDSEVWADVLDVLRCCA</sequence>
<keyword evidence="3" id="KW-1185">Reference proteome</keyword>
<feature type="compositionally biased region" description="Low complexity" evidence="1">
    <location>
        <begin position="155"/>
        <end position="195"/>
    </location>
</feature>
<dbReference type="GeneID" id="25339033"/>
<dbReference type="OMA" id="NARENHP"/>